<dbReference type="PROSITE" id="PS50931">
    <property type="entry name" value="HTH_LYSR"/>
    <property type="match status" value="1"/>
</dbReference>
<evidence type="ECO:0000259" key="5">
    <source>
        <dbReference type="PROSITE" id="PS50931"/>
    </source>
</evidence>
<dbReference type="SUPFAM" id="SSF46785">
    <property type="entry name" value="Winged helix' DNA-binding domain"/>
    <property type="match status" value="1"/>
</dbReference>
<dbReference type="AlphaFoldDB" id="A0A9Q8YD23"/>
<dbReference type="Proteomes" id="UP001055460">
    <property type="component" value="Plasmid pA"/>
</dbReference>
<dbReference type="RefSeq" id="WP_060643603.1">
    <property type="nucleotide sequence ID" value="NZ_CAXURO020000002.1"/>
</dbReference>
<dbReference type="Gene3D" id="1.10.10.10">
    <property type="entry name" value="Winged helix-like DNA-binding domain superfamily/Winged helix DNA-binding domain"/>
    <property type="match status" value="1"/>
</dbReference>
<protein>
    <submittedName>
        <fullName evidence="6">LysR family transcriptional regulator</fullName>
    </submittedName>
</protein>
<keyword evidence="2" id="KW-0805">Transcription regulation</keyword>
<evidence type="ECO:0000313" key="7">
    <source>
        <dbReference type="Proteomes" id="UP001055460"/>
    </source>
</evidence>
<dbReference type="InterPro" id="IPR005119">
    <property type="entry name" value="LysR_subst-bd"/>
</dbReference>
<dbReference type="Gene3D" id="3.40.190.10">
    <property type="entry name" value="Periplasmic binding protein-like II"/>
    <property type="match status" value="2"/>
</dbReference>
<evidence type="ECO:0000256" key="3">
    <source>
        <dbReference type="ARBA" id="ARBA00023125"/>
    </source>
</evidence>
<geneLocation type="plasmid" evidence="6 7">
    <name>pA</name>
</geneLocation>
<gene>
    <name evidence="6" type="ORF">NE863_20225</name>
</gene>
<keyword evidence="6" id="KW-0614">Plasmid</keyword>
<dbReference type="GO" id="GO:0000976">
    <property type="term" value="F:transcription cis-regulatory region binding"/>
    <property type="evidence" value="ECO:0007669"/>
    <property type="project" value="TreeGrafter"/>
</dbReference>
<dbReference type="Pfam" id="PF03466">
    <property type="entry name" value="LysR_substrate"/>
    <property type="match status" value="1"/>
</dbReference>
<dbReference type="Pfam" id="PF00126">
    <property type="entry name" value="HTH_1"/>
    <property type="match status" value="1"/>
</dbReference>
<dbReference type="CDD" id="cd05466">
    <property type="entry name" value="PBP2_LTTR_substrate"/>
    <property type="match status" value="1"/>
</dbReference>
<dbReference type="InterPro" id="IPR036388">
    <property type="entry name" value="WH-like_DNA-bd_sf"/>
</dbReference>
<evidence type="ECO:0000313" key="6">
    <source>
        <dbReference type="EMBL" id="USJ26296.1"/>
    </source>
</evidence>
<dbReference type="PANTHER" id="PTHR30126">
    <property type="entry name" value="HTH-TYPE TRANSCRIPTIONAL REGULATOR"/>
    <property type="match status" value="1"/>
</dbReference>
<evidence type="ECO:0000256" key="1">
    <source>
        <dbReference type="ARBA" id="ARBA00009437"/>
    </source>
</evidence>
<sequence>MALDSLDVRLLRIFVTIVEAGGFAAAQGELNLSLSTISNHISALESRLGLILCQRGRSGFRLTEEGRAVYEEAKRLFGTIDQFDIRMKGLQHRLNGTLSVGLIDNTLSDPASRLTRVFARMTDEAPEVALSIVTRPPHELLRDVITGELHIAIASFPRTTLGLEYVDLYEETQRFYCGAEHPLFSRDDSTIEIDDIRSYNLIGRSYWNARDLKIFSIANPRATVSDMEAEARLILSGRYLGYLPDHFASRYVSAGLLRPIRPDLFSYRAPFQAAFDKSRAKSGLVPFFVKLLTSEFGVAPSGRSASRLRAGR</sequence>
<name>A0A9Q8YD23_ENSAD</name>
<evidence type="ECO:0000256" key="2">
    <source>
        <dbReference type="ARBA" id="ARBA00023015"/>
    </source>
</evidence>
<dbReference type="SUPFAM" id="SSF53850">
    <property type="entry name" value="Periplasmic binding protein-like II"/>
    <property type="match status" value="1"/>
</dbReference>
<proteinExistence type="inferred from homology"/>
<reference evidence="6" key="1">
    <citation type="submission" date="2022-06" db="EMBL/GenBank/DDBJ databases">
        <title>Physiological and biochemical characterization and genomic elucidation of a strain of the genus Ensifer adhaerens M8 that combines arsenic oxidation and chromium reduction.</title>
        <authorList>
            <person name="Li X."/>
            <person name="Yu c."/>
        </authorList>
    </citation>
    <scope>NUCLEOTIDE SEQUENCE</scope>
    <source>
        <strain evidence="6">M8</strain>
        <plasmid evidence="6">pA</plasmid>
    </source>
</reference>
<feature type="domain" description="HTH lysR-type" evidence="5">
    <location>
        <begin position="6"/>
        <end position="63"/>
    </location>
</feature>
<comment type="similarity">
    <text evidence="1">Belongs to the LysR transcriptional regulatory family.</text>
</comment>
<keyword evidence="3" id="KW-0238">DNA-binding</keyword>
<dbReference type="InterPro" id="IPR036390">
    <property type="entry name" value="WH_DNA-bd_sf"/>
</dbReference>
<dbReference type="GO" id="GO:0003700">
    <property type="term" value="F:DNA-binding transcription factor activity"/>
    <property type="evidence" value="ECO:0007669"/>
    <property type="project" value="InterPro"/>
</dbReference>
<organism evidence="6 7">
    <name type="scientific">Ensifer adhaerens</name>
    <name type="common">Sinorhizobium morelense</name>
    <dbReference type="NCBI Taxonomy" id="106592"/>
    <lineage>
        <taxon>Bacteria</taxon>
        <taxon>Pseudomonadati</taxon>
        <taxon>Pseudomonadota</taxon>
        <taxon>Alphaproteobacteria</taxon>
        <taxon>Hyphomicrobiales</taxon>
        <taxon>Rhizobiaceae</taxon>
        <taxon>Sinorhizobium/Ensifer group</taxon>
        <taxon>Ensifer</taxon>
    </lineage>
</organism>
<accession>A0A9Q8YD23</accession>
<keyword evidence="4" id="KW-0804">Transcription</keyword>
<dbReference type="PANTHER" id="PTHR30126:SF98">
    <property type="entry name" value="HTH-TYPE TRANSCRIPTIONAL ACTIVATOR BAUR"/>
    <property type="match status" value="1"/>
</dbReference>
<evidence type="ECO:0000256" key="4">
    <source>
        <dbReference type="ARBA" id="ARBA00023163"/>
    </source>
</evidence>
<dbReference type="InterPro" id="IPR000847">
    <property type="entry name" value="LysR_HTH_N"/>
</dbReference>
<dbReference type="EMBL" id="CP098808">
    <property type="protein sequence ID" value="USJ26296.1"/>
    <property type="molecule type" value="Genomic_DNA"/>
</dbReference>